<dbReference type="InterPro" id="IPR025139">
    <property type="entry name" value="DUF4062"/>
</dbReference>
<gene>
    <name evidence="2" type="ORF">FSZ17_00905</name>
</gene>
<protein>
    <submittedName>
        <fullName evidence="2">DUF4062 domain-containing protein</fullName>
    </submittedName>
</protein>
<organism evidence="2 3">
    <name type="scientific">Cytobacillus dafuensis</name>
    <name type="common">Bacillus dafuensis</name>
    <dbReference type="NCBI Taxonomy" id="1742359"/>
    <lineage>
        <taxon>Bacteria</taxon>
        <taxon>Bacillati</taxon>
        <taxon>Bacillota</taxon>
        <taxon>Bacilli</taxon>
        <taxon>Bacillales</taxon>
        <taxon>Bacillaceae</taxon>
        <taxon>Cytobacillus</taxon>
    </lineage>
</organism>
<dbReference type="RefSeq" id="WP_057776575.1">
    <property type="nucleotide sequence ID" value="NZ_CP042593.1"/>
</dbReference>
<evidence type="ECO:0000313" key="3">
    <source>
        <dbReference type="Proteomes" id="UP000321555"/>
    </source>
</evidence>
<dbReference type="KEGG" id="bda:FSZ17_00905"/>
<dbReference type="Pfam" id="PF13271">
    <property type="entry name" value="DUF4062"/>
    <property type="match status" value="1"/>
</dbReference>
<sequence length="403" mass="47005">MNIDVTKIFISSSSQQTLQPLRERIKAALENAGHETVMYEYGDMGLYTDNPNQDCLIKVKDSDVLVLFISNKAGSLSRNNPNITITYAEFMTALKNDKIVIPIVETQILNFYKEHVKDELDRAIYKYEMKYDHEPRFTFPIVKALLEEHKINDTVLHKKILEIAVDDFIWAFVHDCFNMTRWTYDYSIADTPELCSFLLKVLSQVLRKSTKFYLHEKEITQNLLLYDELSVYQDAVNNFMKCIVNAKLNLPLFFKTLSEYLPGQSIYDPYSDFAEHPVPILNISECKAITLYKRSEDLFSLVDSYGSKTPAQNFKIEDEDSFVAQTYHKDMEHREHVFYSEEKQMIYMTKKVGELVLSCHFQLSQLWSSRRVNSYESDIVSAIMEKRQPFDFAIDLLGGMLNE</sequence>
<dbReference type="EMBL" id="CP042593">
    <property type="protein sequence ID" value="QED45985.1"/>
    <property type="molecule type" value="Genomic_DNA"/>
</dbReference>
<dbReference type="Proteomes" id="UP000321555">
    <property type="component" value="Chromosome"/>
</dbReference>
<feature type="domain" description="DUF4062" evidence="1">
    <location>
        <begin position="7"/>
        <end position="93"/>
    </location>
</feature>
<accession>A0A5B8YZ72</accession>
<dbReference type="STRING" id="1742359.GCA_001439625_00076"/>
<evidence type="ECO:0000259" key="1">
    <source>
        <dbReference type="Pfam" id="PF13271"/>
    </source>
</evidence>
<proteinExistence type="predicted"/>
<dbReference type="OrthoDB" id="2899841at2"/>
<reference evidence="3" key="1">
    <citation type="submission" date="2019-08" db="EMBL/GenBank/DDBJ databases">
        <authorList>
            <person name="Zheng X."/>
        </authorList>
    </citation>
    <scope>NUCLEOTIDE SEQUENCE [LARGE SCALE GENOMIC DNA]</scope>
    <source>
        <strain evidence="3">FJAT-25496</strain>
    </source>
</reference>
<name>A0A5B8YZ72_CYTDA</name>
<dbReference type="AlphaFoldDB" id="A0A5B8YZ72"/>
<keyword evidence="3" id="KW-1185">Reference proteome</keyword>
<evidence type="ECO:0000313" key="2">
    <source>
        <dbReference type="EMBL" id="QED45985.1"/>
    </source>
</evidence>